<keyword evidence="2" id="KW-1185">Reference proteome</keyword>
<dbReference type="Proteomes" id="UP001057279">
    <property type="component" value="Linkage Group LG02"/>
</dbReference>
<gene>
    <name evidence="1" type="ORF">MJG53_002326</name>
</gene>
<dbReference type="EMBL" id="CM043027">
    <property type="protein sequence ID" value="KAI4587918.1"/>
    <property type="molecule type" value="Genomic_DNA"/>
</dbReference>
<reference evidence="1" key="1">
    <citation type="submission" date="2022-03" db="EMBL/GenBank/DDBJ databases">
        <title>Genomic analyses of argali, domestic sheep and their hybrids provide insights into chromosomal evolution, heterosis and genetic basis of agronomic traits.</title>
        <authorList>
            <person name="Li M."/>
        </authorList>
    </citation>
    <scope>NUCLEOTIDE SEQUENCE</scope>
    <source>
        <strain evidence="1">F1 hybrid</strain>
    </source>
</reference>
<organism evidence="1 2">
    <name type="scientific">Ovis ammon polii x Ovis aries</name>
    <dbReference type="NCBI Taxonomy" id="2918886"/>
    <lineage>
        <taxon>Eukaryota</taxon>
        <taxon>Metazoa</taxon>
        <taxon>Chordata</taxon>
        <taxon>Craniata</taxon>
        <taxon>Vertebrata</taxon>
        <taxon>Euteleostomi</taxon>
        <taxon>Mammalia</taxon>
        <taxon>Eutheria</taxon>
        <taxon>Laurasiatheria</taxon>
        <taxon>Artiodactyla</taxon>
        <taxon>Ruminantia</taxon>
        <taxon>Pecora</taxon>
        <taxon>Bovidae</taxon>
        <taxon>Caprinae</taxon>
        <taxon>Ovis</taxon>
    </lineage>
</organism>
<protein>
    <submittedName>
        <fullName evidence="1">Uncharacterized protein</fullName>
    </submittedName>
</protein>
<proteinExistence type="predicted"/>
<sequence length="100" mass="10958">MRLSASCSEGGRCACARSCAGKPARFVPPDSNMAAPSVCPEVPSRLLAAVTPSAAVGPGPRRVRVMRWRRAKREFPWTSHRNRVAWVSWKSEMGLVISFC</sequence>
<evidence type="ECO:0000313" key="2">
    <source>
        <dbReference type="Proteomes" id="UP001057279"/>
    </source>
</evidence>
<comment type="caution">
    <text evidence="1">The sequence shown here is derived from an EMBL/GenBank/DDBJ whole genome shotgun (WGS) entry which is preliminary data.</text>
</comment>
<accession>A0ACB9VE61</accession>
<evidence type="ECO:0000313" key="1">
    <source>
        <dbReference type="EMBL" id="KAI4587918.1"/>
    </source>
</evidence>
<name>A0ACB9VE61_9CETA</name>